<keyword evidence="6" id="KW-0695">RNA-directed DNA polymerase</keyword>
<evidence type="ECO:0000256" key="5">
    <source>
        <dbReference type="ARBA" id="ARBA00022801"/>
    </source>
</evidence>
<dbReference type="AlphaFoldDB" id="A0A7L4BQ23"/>
<organism evidence="8 9">
    <name type="scientific">Phaetusa simplex</name>
    <name type="common">large-billed tern</name>
    <dbReference type="NCBI Taxonomy" id="297813"/>
    <lineage>
        <taxon>Eukaryota</taxon>
        <taxon>Metazoa</taxon>
        <taxon>Chordata</taxon>
        <taxon>Craniata</taxon>
        <taxon>Vertebrata</taxon>
        <taxon>Euteleostomi</taxon>
        <taxon>Archelosauria</taxon>
        <taxon>Archosauria</taxon>
        <taxon>Dinosauria</taxon>
        <taxon>Saurischia</taxon>
        <taxon>Theropoda</taxon>
        <taxon>Coelurosauria</taxon>
        <taxon>Aves</taxon>
        <taxon>Neognathae</taxon>
        <taxon>Neoaves</taxon>
        <taxon>Charadriiformes</taxon>
        <taxon>Laridae</taxon>
        <taxon>Phaetusa</taxon>
    </lineage>
</organism>
<evidence type="ECO:0000256" key="6">
    <source>
        <dbReference type="ARBA" id="ARBA00022918"/>
    </source>
</evidence>
<gene>
    <name evidence="8" type="primary">Ervk10</name>
    <name evidence="8" type="ORF">PHASIM_R15125</name>
</gene>
<evidence type="ECO:0000256" key="1">
    <source>
        <dbReference type="ARBA" id="ARBA00022679"/>
    </source>
</evidence>
<dbReference type="Proteomes" id="UP000556165">
    <property type="component" value="Unassembled WGS sequence"/>
</dbReference>
<comment type="caution">
    <text evidence="8">The sequence shown here is derived from an EMBL/GenBank/DDBJ whole genome shotgun (WGS) entry which is preliminary data.</text>
</comment>
<dbReference type="GO" id="GO:0003964">
    <property type="term" value="F:RNA-directed DNA polymerase activity"/>
    <property type="evidence" value="ECO:0007669"/>
    <property type="project" value="UniProtKB-KW"/>
</dbReference>
<dbReference type="GO" id="GO:0035613">
    <property type="term" value="F:RNA stem-loop binding"/>
    <property type="evidence" value="ECO:0007669"/>
    <property type="project" value="TreeGrafter"/>
</dbReference>
<evidence type="ECO:0000313" key="9">
    <source>
        <dbReference type="Proteomes" id="UP000556165"/>
    </source>
</evidence>
<sequence>AEWQWIVKPWRSTTPLENATTVYTDAGKKSRKAAMTWKEGKQWKHKIWEAESRDSLQTLELNAVLQAFIQFQGPLNVVTDSLYVAGVLQRIEDASIKETHNPRLYDLLL</sequence>
<feature type="non-terminal residue" evidence="8">
    <location>
        <position position="109"/>
    </location>
</feature>
<dbReference type="Gene3D" id="3.30.420.10">
    <property type="entry name" value="Ribonuclease H-like superfamily/Ribonuclease H"/>
    <property type="match status" value="1"/>
</dbReference>
<keyword evidence="3" id="KW-0540">Nuclease</keyword>
<dbReference type="PROSITE" id="PS50879">
    <property type="entry name" value="RNASE_H_1"/>
    <property type="match status" value="1"/>
</dbReference>
<keyword evidence="5" id="KW-0378">Hydrolase</keyword>
<dbReference type="PANTHER" id="PTHR41694">
    <property type="entry name" value="ENDOGENOUS RETROVIRUS GROUP K MEMBER POL PROTEIN"/>
    <property type="match status" value="1"/>
</dbReference>
<protein>
    <submittedName>
        <fullName evidence="8">POK10 protein</fullName>
    </submittedName>
</protein>
<evidence type="ECO:0000313" key="8">
    <source>
        <dbReference type="EMBL" id="NXW39617.1"/>
    </source>
</evidence>
<dbReference type="Pfam" id="PF00075">
    <property type="entry name" value="RNase_H"/>
    <property type="match status" value="1"/>
</dbReference>
<name>A0A7L4BQ23_9CHAR</name>
<evidence type="ECO:0000259" key="7">
    <source>
        <dbReference type="PROSITE" id="PS50879"/>
    </source>
</evidence>
<evidence type="ECO:0000256" key="2">
    <source>
        <dbReference type="ARBA" id="ARBA00022695"/>
    </source>
</evidence>
<keyword evidence="4" id="KW-0255">Endonuclease</keyword>
<dbReference type="PANTHER" id="PTHR41694:SF3">
    <property type="entry name" value="RNA-DIRECTED DNA POLYMERASE-RELATED"/>
    <property type="match status" value="1"/>
</dbReference>
<dbReference type="GO" id="GO:0004523">
    <property type="term" value="F:RNA-DNA hybrid ribonuclease activity"/>
    <property type="evidence" value="ECO:0007669"/>
    <property type="project" value="InterPro"/>
</dbReference>
<dbReference type="EMBL" id="VZZW01013208">
    <property type="protein sequence ID" value="NXW39617.1"/>
    <property type="molecule type" value="Genomic_DNA"/>
</dbReference>
<feature type="non-terminal residue" evidence="8">
    <location>
        <position position="1"/>
    </location>
</feature>
<evidence type="ECO:0000256" key="4">
    <source>
        <dbReference type="ARBA" id="ARBA00022759"/>
    </source>
</evidence>
<keyword evidence="2" id="KW-0548">Nucleotidyltransferase</keyword>
<keyword evidence="1" id="KW-0808">Transferase</keyword>
<dbReference type="InterPro" id="IPR036397">
    <property type="entry name" value="RNaseH_sf"/>
</dbReference>
<dbReference type="InterPro" id="IPR012337">
    <property type="entry name" value="RNaseH-like_sf"/>
</dbReference>
<keyword evidence="9" id="KW-1185">Reference proteome</keyword>
<evidence type="ECO:0000256" key="3">
    <source>
        <dbReference type="ARBA" id="ARBA00022722"/>
    </source>
</evidence>
<dbReference type="InterPro" id="IPR002156">
    <property type="entry name" value="RNaseH_domain"/>
</dbReference>
<feature type="domain" description="RNase H type-1" evidence="7">
    <location>
        <begin position="16"/>
        <end position="109"/>
    </location>
</feature>
<proteinExistence type="predicted"/>
<reference evidence="8 9" key="1">
    <citation type="submission" date="2019-09" db="EMBL/GenBank/DDBJ databases">
        <title>Bird 10,000 Genomes (B10K) Project - Family phase.</title>
        <authorList>
            <person name="Zhang G."/>
        </authorList>
    </citation>
    <scope>NUCLEOTIDE SEQUENCE [LARGE SCALE GENOMIC DNA]</scope>
    <source>
        <strain evidence="8">B10K-DU-009-16</strain>
        <tissue evidence="8">Muscle</tissue>
    </source>
</reference>
<accession>A0A7L4BQ23</accession>
<dbReference type="SUPFAM" id="SSF53098">
    <property type="entry name" value="Ribonuclease H-like"/>
    <property type="match status" value="1"/>
</dbReference>